<sequence length="82" mass="9000">MTKFGRVHSYTSTIRRWLWLTLVDFAELTFSDDDASQLGSEANTFTKGSLSTGAKGLFSMIVDPAATPCCELRDCNAEDDGE</sequence>
<feature type="chain" id="PRO_5025574873" evidence="1">
    <location>
        <begin position="32"/>
        <end position="82"/>
    </location>
</feature>
<evidence type="ECO:0000256" key="1">
    <source>
        <dbReference type="SAM" id="SignalP"/>
    </source>
</evidence>
<proteinExistence type="predicted"/>
<reference evidence="2" key="1">
    <citation type="journal article" date="2019" name="Sci. Rep.">
        <title>Draft genome of Tanacetum cinerariifolium, the natural source of mosquito coil.</title>
        <authorList>
            <person name="Yamashiro T."/>
            <person name="Shiraishi A."/>
            <person name="Satake H."/>
            <person name="Nakayama K."/>
        </authorList>
    </citation>
    <scope>NUCLEOTIDE SEQUENCE</scope>
</reference>
<name>A0A699REY8_TANCI</name>
<organism evidence="2">
    <name type="scientific">Tanacetum cinerariifolium</name>
    <name type="common">Dalmatian daisy</name>
    <name type="synonym">Chrysanthemum cinerariifolium</name>
    <dbReference type="NCBI Taxonomy" id="118510"/>
    <lineage>
        <taxon>Eukaryota</taxon>
        <taxon>Viridiplantae</taxon>
        <taxon>Streptophyta</taxon>
        <taxon>Embryophyta</taxon>
        <taxon>Tracheophyta</taxon>
        <taxon>Spermatophyta</taxon>
        <taxon>Magnoliopsida</taxon>
        <taxon>eudicotyledons</taxon>
        <taxon>Gunneridae</taxon>
        <taxon>Pentapetalae</taxon>
        <taxon>asterids</taxon>
        <taxon>campanulids</taxon>
        <taxon>Asterales</taxon>
        <taxon>Asteraceae</taxon>
        <taxon>Asteroideae</taxon>
        <taxon>Anthemideae</taxon>
        <taxon>Anthemidinae</taxon>
        <taxon>Tanacetum</taxon>
    </lineage>
</organism>
<protein>
    <submittedName>
        <fullName evidence="2">Uncharacterized protein</fullName>
    </submittedName>
</protein>
<keyword evidence="1" id="KW-0732">Signal</keyword>
<feature type="signal peptide" evidence="1">
    <location>
        <begin position="1"/>
        <end position="31"/>
    </location>
</feature>
<gene>
    <name evidence="2" type="ORF">Tci_857819</name>
</gene>
<dbReference type="AlphaFoldDB" id="A0A699REY8"/>
<dbReference type="EMBL" id="BKCJ011102137">
    <property type="protein sequence ID" value="GFC85849.1"/>
    <property type="molecule type" value="Genomic_DNA"/>
</dbReference>
<evidence type="ECO:0000313" key="2">
    <source>
        <dbReference type="EMBL" id="GFC85849.1"/>
    </source>
</evidence>
<accession>A0A699REY8</accession>
<comment type="caution">
    <text evidence="2">The sequence shown here is derived from an EMBL/GenBank/DDBJ whole genome shotgun (WGS) entry which is preliminary data.</text>
</comment>